<feature type="compositionally biased region" description="Basic and acidic residues" evidence="2">
    <location>
        <begin position="292"/>
        <end position="302"/>
    </location>
</feature>
<feature type="chain" id="PRO_5035448353" evidence="3">
    <location>
        <begin position="20"/>
        <end position="334"/>
    </location>
</feature>
<reference evidence="4" key="1">
    <citation type="submission" date="2013-04" db="EMBL/GenBank/DDBJ databases">
        <authorList>
            <person name="Qu J."/>
            <person name="Murali S.C."/>
            <person name="Bandaranaike D."/>
            <person name="Bellair M."/>
            <person name="Blankenburg K."/>
            <person name="Chao H."/>
            <person name="Dinh H."/>
            <person name="Doddapaneni H."/>
            <person name="Downs B."/>
            <person name="Dugan-Rocha S."/>
            <person name="Elkadiri S."/>
            <person name="Gnanaolivu R.D."/>
            <person name="Hernandez B."/>
            <person name="Javaid M."/>
            <person name="Jayaseelan J.C."/>
            <person name="Lee S."/>
            <person name="Li M."/>
            <person name="Ming W."/>
            <person name="Munidasa M."/>
            <person name="Muniz J."/>
            <person name="Nguyen L."/>
            <person name="Ongeri F."/>
            <person name="Osuji N."/>
            <person name="Pu L.-L."/>
            <person name="Puazo M."/>
            <person name="Qu C."/>
            <person name="Quiroz J."/>
            <person name="Raj R."/>
            <person name="Weissenberger G."/>
            <person name="Xin Y."/>
            <person name="Zou X."/>
            <person name="Han Y."/>
            <person name="Richards S."/>
            <person name="Worley K."/>
            <person name="Muzny D."/>
            <person name="Gibbs R."/>
        </authorList>
    </citation>
    <scope>NUCLEOTIDE SEQUENCE</scope>
    <source>
        <strain evidence="4">Sampled in the wild</strain>
    </source>
</reference>
<keyword evidence="3" id="KW-0732">Signal</keyword>
<comment type="caution">
    <text evidence="4">The sequence shown here is derived from an EMBL/GenBank/DDBJ whole genome shotgun (WGS) entry which is preliminary data.</text>
</comment>
<dbReference type="OrthoDB" id="7222477at2759"/>
<dbReference type="InterPro" id="IPR000618">
    <property type="entry name" value="Insect_cuticle"/>
</dbReference>
<organism evidence="4 5">
    <name type="scientific">Ladona fulva</name>
    <name type="common">Scarce chaser dragonfly</name>
    <name type="synonym">Libellula fulva</name>
    <dbReference type="NCBI Taxonomy" id="123851"/>
    <lineage>
        <taxon>Eukaryota</taxon>
        <taxon>Metazoa</taxon>
        <taxon>Ecdysozoa</taxon>
        <taxon>Arthropoda</taxon>
        <taxon>Hexapoda</taxon>
        <taxon>Insecta</taxon>
        <taxon>Pterygota</taxon>
        <taxon>Palaeoptera</taxon>
        <taxon>Odonata</taxon>
        <taxon>Epiprocta</taxon>
        <taxon>Anisoptera</taxon>
        <taxon>Libelluloidea</taxon>
        <taxon>Libellulidae</taxon>
        <taxon>Ladona</taxon>
    </lineage>
</organism>
<dbReference type="PANTHER" id="PTHR10380">
    <property type="entry name" value="CUTICLE PROTEIN"/>
    <property type="match status" value="1"/>
</dbReference>
<evidence type="ECO:0000256" key="2">
    <source>
        <dbReference type="SAM" id="MobiDB-lite"/>
    </source>
</evidence>
<dbReference type="AlphaFoldDB" id="A0A8K0P657"/>
<keyword evidence="1" id="KW-0193">Cuticle</keyword>
<sequence length="334" mass="37091">MGYKTLLVVCCLFAAHAYAQYQPDEVEPGRLQPRPPSRVRLAPQSLGPNGEIGRQGLPVAPRRRPIPAGAFPVPLQGQSNRGRLQLPPLTGSQPAPIPQSYPSTLKPTPVREDSPAQNAIPQPTFSAATLDDILDDDEEDAITPRPSSPSTQPQYLPSQIPRTTAQPPPLAYRIQQVSRPKAPPAFRPEPRNPPLAQDVPVRQSRPQSRPQVSAPIEQRERGPERERAPVSQSVRRYREDRPDGSIVWGFENDDGSFKEEVIGADCIVRGKYGYIDPDGVRREYDYTSGNPCERDEQGRLIPDEYAGDGGQYQQPEVVNDLPLNVKHKARRPHQ</sequence>
<dbReference type="GO" id="GO:0062129">
    <property type="term" value="C:chitin-based extracellular matrix"/>
    <property type="evidence" value="ECO:0007669"/>
    <property type="project" value="TreeGrafter"/>
</dbReference>
<feature type="region of interest" description="Disordered" evidence="2">
    <location>
        <begin position="26"/>
        <end position="124"/>
    </location>
</feature>
<dbReference type="Pfam" id="PF00379">
    <property type="entry name" value="Chitin_bind_4"/>
    <property type="match status" value="1"/>
</dbReference>
<dbReference type="GO" id="GO:0008010">
    <property type="term" value="F:structural constituent of chitin-based larval cuticle"/>
    <property type="evidence" value="ECO:0007669"/>
    <property type="project" value="TreeGrafter"/>
</dbReference>
<feature type="compositionally biased region" description="Polar residues" evidence="2">
    <location>
        <begin position="155"/>
        <end position="165"/>
    </location>
</feature>
<proteinExistence type="predicted"/>
<feature type="compositionally biased region" description="Basic and acidic residues" evidence="2">
    <location>
        <begin position="217"/>
        <end position="228"/>
    </location>
</feature>
<protein>
    <submittedName>
        <fullName evidence="4">Uncharacterized protein</fullName>
    </submittedName>
</protein>
<dbReference type="InterPro" id="IPR050468">
    <property type="entry name" value="Cuticle_Struct_Prot"/>
</dbReference>
<evidence type="ECO:0000256" key="3">
    <source>
        <dbReference type="SAM" id="SignalP"/>
    </source>
</evidence>
<feature type="compositionally biased region" description="Pro residues" evidence="2">
    <location>
        <begin position="181"/>
        <end position="193"/>
    </location>
</feature>
<evidence type="ECO:0000313" key="5">
    <source>
        <dbReference type="Proteomes" id="UP000792457"/>
    </source>
</evidence>
<accession>A0A8K0P657</accession>
<dbReference type="PANTHER" id="PTHR10380:SF2">
    <property type="entry name" value="AGAP003037-PA"/>
    <property type="match status" value="1"/>
</dbReference>
<feature type="region of interest" description="Disordered" evidence="2">
    <location>
        <begin position="138"/>
        <end position="239"/>
    </location>
</feature>
<evidence type="ECO:0000256" key="1">
    <source>
        <dbReference type="PROSITE-ProRule" id="PRU00497"/>
    </source>
</evidence>
<reference evidence="4" key="2">
    <citation type="submission" date="2017-10" db="EMBL/GenBank/DDBJ databases">
        <title>Ladona fulva Genome sequencing and assembly.</title>
        <authorList>
            <person name="Murali S."/>
            <person name="Richards S."/>
            <person name="Bandaranaike D."/>
            <person name="Bellair M."/>
            <person name="Blankenburg K."/>
            <person name="Chao H."/>
            <person name="Dinh H."/>
            <person name="Doddapaneni H."/>
            <person name="Dugan-Rocha S."/>
            <person name="Elkadiri S."/>
            <person name="Gnanaolivu R."/>
            <person name="Hernandez B."/>
            <person name="Skinner E."/>
            <person name="Javaid M."/>
            <person name="Lee S."/>
            <person name="Li M."/>
            <person name="Ming W."/>
            <person name="Munidasa M."/>
            <person name="Muniz J."/>
            <person name="Nguyen L."/>
            <person name="Hughes D."/>
            <person name="Osuji N."/>
            <person name="Pu L.-L."/>
            <person name="Puazo M."/>
            <person name="Qu C."/>
            <person name="Quiroz J."/>
            <person name="Raj R."/>
            <person name="Weissenberger G."/>
            <person name="Xin Y."/>
            <person name="Zou X."/>
            <person name="Han Y."/>
            <person name="Worley K."/>
            <person name="Muzny D."/>
            <person name="Gibbs R."/>
        </authorList>
    </citation>
    <scope>NUCLEOTIDE SEQUENCE</scope>
    <source>
        <strain evidence="4">Sampled in the wild</strain>
    </source>
</reference>
<dbReference type="PROSITE" id="PS51155">
    <property type="entry name" value="CHIT_BIND_RR_2"/>
    <property type="match status" value="1"/>
</dbReference>
<name>A0A8K0P657_LADFU</name>
<feature type="compositionally biased region" description="Low complexity" evidence="2">
    <location>
        <begin position="143"/>
        <end position="154"/>
    </location>
</feature>
<dbReference type="Proteomes" id="UP000792457">
    <property type="component" value="Unassembled WGS sequence"/>
</dbReference>
<feature type="signal peptide" evidence="3">
    <location>
        <begin position="1"/>
        <end position="19"/>
    </location>
</feature>
<gene>
    <name evidence="4" type="ORF">J437_LFUL013704</name>
</gene>
<evidence type="ECO:0000313" key="4">
    <source>
        <dbReference type="EMBL" id="KAG8233658.1"/>
    </source>
</evidence>
<dbReference type="EMBL" id="KZ308734">
    <property type="protein sequence ID" value="KAG8233658.1"/>
    <property type="molecule type" value="Genomic_DNA"/>
</dbReference>
<feature type="compositionally biased region" description="Polar residues" evidence="2">
    <location>
        <begin position="115"/>
        <end position="124"/>
    </location>
</feature>
<feature type="region of interest" description="Disordered" evidence="2">
    <location>
        <begin position="286"/>
        <end position="312"/>
    </location>
</feature>
<keyword evidence="5" id="KW-1185">Reference proteome</keyword>